<dbReference type="AlphaFoldDB" id="A0A6C0D723"/>
<name>A0A6C0D723_9ZZZZ</name>
<evidence type="ECO:0000256" key="1">
    <source>
        <dbReference type="SAM" id="MobiDB-lite"/>
    </source>
</evidence>
<organism evidence="2">
    <name type="scientific">viral metagenome</name>
    <dbReference type="NCBI Taxonomy" id="1070528"/>
    <lineage>
        <taxon>unclassified sequences</taxon>
        <taxon>metagenomes</taxon>
        <taxon>organismal metagenomes</taxon>
    </lineage>
</organism>
<accession>A0A6C0D723</accession>
<reference evidence="2" key="1">
    <citation type="journal article" date="2020" name="Nature">
        <title>Giant virus diversity and host interactions through global metagenomics.</title>
        <authorList>
            <person name="Schulz F."/>
            <person name="Roux S."/>
            <person name="Paez-Espino D."/>
            <person name="Jungbluth S."/>
            <person name="Walsh D.A."/>
            <person name="Denef V.J."/>
            <person name="McMahon K.D."/>
            <person name="Konstantinidis K.T."/>
            <person name="Eloe-Fadrosh E.A."/>
            <person name="Kyrpides N.C."/>
            <person name="Woyke T."/>
        </authorList>
    </citation>
    <scope>NUCLEOTIDE SEQUENCE</scope>
    <source>
        <strain evidence="2">GVMAG-M-3300023174-116</strain>
    </source>
</reference>
<protein>
    <submittedName>
        <fullName evidence="2">Uncharacterized protein</fullName>
    </submittedName>
</protein>
<evidence type="ECO:0000313" key="2">
    <source>
        <dbReference type="EMBL" id="QHT11719.1"/>
    </source>
</evidence>
<feature type="region of interest" description="Disordered" evidence="1">
    <location>
        <begin position="119"/>
        <end position="141"/>
    </location>
</feature>
<sequence length="141" mass="16569">MSTTYSAKIQNYNTTKPNHKLVTTTNYLENGYSLIKRNPLTKKVEIVYSLNYGAITKELEQKKYKQGINTMISRWNDYRDEMNSILGDLSPYTNYKETIQKMVDEDNYILEEIHKHSTNNSHYENDSDYNSEGEDAKYLLT</sequence>
<dbReference type="EMBL" id="MN739536">
    <property type="protein sequence ID" value="QHT11719.1"/>
    <property type="molecule type" value="Genomic_DNA"/>
</dbReference>
<proteinExistence type="predicted"/>